<organism evidence="1 2">
    <name type="scientific">Gossypium arboreum</name>
    <name type="common">Tree cotton</name>
    <name type="synonym">Gossypium nanking</name>
    <dbReference type="NCBI Taxonomy" id="29729"/>
    <lineage>
        <taxon>Eukaryota</taxon>
        <taxon>Viridiplantae</taxon>
        <taxon>Streptophyta</taxon>
        <taxon>Embryophyta</taxon>
        <taxon>Tracheophyta</taxon>
        <taxon>Spermatophyta</taxon>
        <taxon>Magnoliopsida</taxon>
        <taxon>eudicotyledons</taxon>
        <taxon>Gunneridae</taxon>
        <taxon>Pentapetalae</taxon>
        <taxon>rosids</taxon>
        <taxon>malvids</taxon>
        <taxon>Malvales</taxon>
        <taxon>Malvaceae</taxon>
        <taxon>Malvoideae</taxon>
        <taxon>Gossypium</taxon>
    </lineage>
</organism>
<dbReference type="EMBL" id="KN453324">
    <property type="protein sequence ID" value="KHG29935.1"/>
    <property type="molecule type" value="Genomic_DNA"/>
</dbReference>
<sequence>MSHIDANAMSQTWSYMGSHFDANAMSQAWSYMGSCISLML</sequence>
<dbReference type="Proteomes" id="UP000032142">
    <property type="component" value="Unassembled WGS sequence"/>
</dbReference>
<keyword evidence="2" id="KW-1185">Reference proteome</keyword>
<gene>
    <name evidence="1" type="ORF">F383_36021</name>
</gene>
<accession>A0A0B0PY06</accession>
<protein>
    <submittedName>
        <fullName evidence="1">Uncharacterized protein</fullName>
    </submittedName>
</protein>
<proteinExistence type="predicted"/>
<name>A0A0B0PY06_GOSAR</name>
<reference evidence="2" key="1">
    <citation type="submission" date="2014-09" db="EMBL/GenBank/DDBJ databases">
        <authorList>
            <person name="Mudge J."/>
            <person name="Ramaraj T."/>
            <person name="Lindquist I.E."/>
            <person name="Bharti A.K."/>
            <person name="Sundararajan A."/>
            <person name="Cameron C.T."/>
            <person name="Woodward J.E."/>
            <person name="May G.D."/>
            <person name="Brubaker C."/>
            <person name="Broadhvest J."/>
            <person name="Wilkins T.A."/>
        </authorList>
    </citation>
    <scope>NUCLEOTIDE SEQUENCE</scope>
    <source>
        <strain evidence="2">cv. AKA8401</strain>
    </source>
</reference>
<evidence type="ECO:0000313" key="2">
    <source>
        <dbReference type="Proteomes" id="UP000032142"/>
    </source>
</evidence>
<evidence type="ECO:0000313" key="1">
    <source>
        <dbReference type="EMBL" id="KHG29935.1"/>
    </source>
</evidence>
<dbReference type="AlphaFoldDB" id="A0A0B0PY06"/>